<evidence type="ECO:0000313" key="1">
    <source>
        <dbReference type="EMBL" id="CAB4136730.1"/>
    </source>
</evidence>
<proteinExistence type="predicted"/>
<protein>
    <submittedName>
        <fullName evidence="1">Uncharacterized protein</fullName>
    </submittedName>
</protein>
<sequence length="677" mass="71534">MAEFDPDAYLGKTTEFDPNKYLGVKPQESDETARLAARYPAPLSEQIPGYGKPVPAARNQPNLSTGQLAYRNIARPVIAPTVEAMGAVGGGLLGTPIGPAGIVGGAGLGYGMAKEALKLGDIYLGGMTPEEAQTQPVKNVLEGATYEAGGRVVAPMISKGIGKAIDVFNAPVQKAASLAQLSLGKDLPEVLAALRSAPPNASVAELTASVNNPKWQALIDDALQQDPQFLRKVKLFNEEDSLKALSKLAGGENAAEVRSVAERAKDALNAITTPSRETSLNRANLGKAVAEYEAKAGMLSGEAAAKVADVRRLIEAGELAEAAGRLELIKKGIPVGFTRYTYKGDLALMADNWAAKAADASLDLGQGARFAQGAADALRSVGIKPLEGAALSQRISSIANNPKFAGDDVLVGAVKNVADDIAKWTNNGGVVDAVALDAIRKNSVNAAIQKLRPGIDATSQRNLASTVLGNIRPLIIDAIEEAGGKGYRQYLTDYTKGMEKIAERKLTGEALKLWKTNKDGFVRLVQNETPEEVERILGPGKYNIATELADSSMTVLRSEANKRLTQIAVGEQISEGQAALSQLLKQQTSFIRFPSYLSVLASSTNKVISELERAVGQKTLQTLTQAMKTPQGAADLLSTLPAAERNQVLRILSDPSQWSPTISTSTTFGLKNALTTE</sequence>
<dbReference type="EMBL" id="LR796323">
    <property type="protein sequence ID" value="CAB4136730.1"/>
    <property type="molecule type" value="Genomic_DNA"/>
</dbReference>
<accession>A0A6J5LUU2</accession>
<gene>
    <name evidence="1" type="ORF">UFOVP307_22</name>
</gene>
<reference evidence="1" key="1">
    <citation type="submission" date="2020-04" db="EMBL/GenBank/DDBJ databases">
        <authorList>
            <person name="Chiriac C."/>
            <person name="Salcher M."/>
            <person name="Ghai R."/>
            <person name="Kavagutti S V."/>
        </authorList>
    </citation>
    <scope>NUCLEOTIDE SEQUENCE</scope>
</reference>
<name>A0A6J5LUU2_9CAUD</name>
<organism evidence="1">
    <name type="scientific">uncultured Caudovirales phage</name>
    <dbReference type="NCBI Taxonomy" id="2100421"/>
    <lineage>
        <taxon>Viruses</taxon>
        <taxon>Duplodnaviria</taxon>
        <taxon>Heunggongvirae</taxon>
        <taxon>Uroviricota</taxon>
        <taxon>Caudoviricetes</taxon>
        <taxon>Peduoviridae</taxon>
        <taxon>Maltschvirus</taxon>
        <taxon>Maltschvirus maltsch</taxon>
    </lineage>
</organism>